<accession>A0A2P5WTW3</accession>
<gene>
    <name evidence="1" type="ORF">GOBAR_AA26157</name>
</gene>
<dbReference type="EMBL" id="KZ666507">
    <property type="protein sequence ID" value="PPR94518.1"/>
    <property type="molecule type" value="Genomic_DNA"/>
</dbReference>
<protein>
    <submittedName>
        <fullName evidence="1">Uncharacterized protein</fullName>
    </submittedName>
</protein>
<organism evidence="1 2">
    <name type="scientific">Gossypium barbadense</name>
    <name type="common">Sea Island cotton</name>
    <name type="synonym">Hibiscus barbadensis</name>
    <dbReference type="NCBI Taxonomy" id="3634"/>
    <lineage>
        <taxon>Eukaryota</taxon>
        <taxon>Viridiplantae</taxon>
        <taxon>Streptophyta</taxon>
        <taxon>Embryophyta</taxon>
        <taxon>Tracheophyta</taxon>
        <taxon>Spermatophyta</taxon>
        <taxon>Magnoliopsida</taxon>
        <taxon>eudicotyledons</taxon>
        <taxon>Gunneridae</taxon>
        <taxon>Pentapetalae</taxon>
        <taxon>rosids</taxon>
        <taxon>malvids</taxon>
        <taxon>Malvales</taxon>
        <taxon>Malvaceae</taxon>
        <taxon>Malvoideae</taxon>
        <taxon>Gossypium</taxon>
    </lineage>
</organism>
<dbReference type="AlphaFoldDB" id="A0A2P5WTW3"/>
<reference evidence="1 2" key="1">
    <citation type="submission" date="2015-01" db="EMBL/GenBank/DDBJ databases">
        <title>Genome of allotetraploid Gossypium barbadense reveals genomic plasticity and fiber elongation in cotton evolution.</title>
        <authorList>
            <person name="Chen X."/>
            <person name="Liu X."/>
            <person name="Zhao B."/>
            <person name="Zheng H."/>
            <person name="Hu Y."/>
            <person name="Lu G."/>
            <person name="Yang C."/>
            <person name="Chen J."/>
            <person name="Shan C."/>
            <person name="Zhang L."/>
            <person name="Zhou Y."/>
            <person name="Wang L."/>
            <person name="Guo W."/>
            <person name="Bai Y."/>
            <person name="Ruan J."/>
            <person name="Shangguan X."/>
            <person name="Mao Y."/>
            <person name="Jiang J."/>
            <person name="Zhu Y."/>
            <person name="Lei J."/>
            <person name="Kang H."/>
            <person name="Chen S."/>
            <person name="He X."/>
            <person name="Wang R."/>
            <person name="Wang Y."/>
            <person name="Chen J."/>
            <person name="Wang L."/>
            <person name="Yu S."/>
            <person name="Wang B."/>
            <person name="Wei J."/>
            <person name="Song S."/>
            <person name="Lu X."/>
            <person name="Gao Z."/>
            <person name="Gu W."/>
            <person name="Deng X."/>
            <person name="Ma D."/>
            <person name="Wang S."/>
            <person name="Liang W."/>
            <person name="Fang L."/>
            <person name="Cai C."/>
            <person name="Zhu X."/>
            <person name="Zhou B."/>
            <person name="Zhang Y."/>
            <person name="Chen Z."/>
            <person name="Xu S."/>
            <person name="Zhu R."/>
            <person name="Wang S."/>
            <person name="Zhang T."/>
            <person name="Zhao G."/>
        </authorList>
    </citation>
    <scope>NUCLEOTIDE SEQUENCE [LARGE SCALE GENOMIC DNA]</scope>
    <source>
        <strain evidence="2">cv. Xinhai21</strain>
        <tissue evidence="1">Leaf</tissue>
    </source>
</reference>
<sequence length="105" mass="11731">MSCPSNTIGIKKPNLFYFAGFCPPLPTNAHIPSVVFAEMVRPTANTIKIAQGITRIDESLENSPLKARGPVFSRGVPAYEFNSRALHLLMPMWRDKLTHESDSRM</sequence>
<evidence type="ECO:0000313" key="1">
    <source>
        <dbReference type="EMBL" id="PPR94518.1"/>
    </source>
</evidence>
<dbReference type="Proteomes" id="UP000239757">
    <property type="component" value="Unassembled WGS sequence"/>
</dbReference>
<name>A0A2P5WTW3_GOSBA</name>
<proteinExistence type="predicted"/>
<evidence type="ECO:0000313" key="2">
    <source>
        <dbReference type="Proteomes" id="UP000239757"/>
    </source>
</evidence>